<dbReference type="EC" id="2.7.7.77" evidence="8"/>
<evidence type="ECO:0000256" key="2">
    <source>
        <dbReference type="ARBA" id="ARBA00022679"/>
    </source>
</evidence>
<dbReference type="HAMAP" id="MF_00316">
    <property type="entry name" value="MobA"/>
    <property type="match status" value="1"/>
</dbReference>
<dbReference type="Gene3D" id="3.90.550.10">
    <property type="entry name" value="Spore Coat Polysaccharide Biosynthesis Protein SpsA, Chain A"/>
    <property type="match status" value="1"/>
</dbReference>
<sequence>MISAATDLCGVILAGGLSRRMGADKASTLLAGRSMLEHIAKRLAPQVGQLAVNANSDQRNGDPSDEHSVTIPGIATPLPVIIDRLSGRPGPLAGIAGAMDFAQRASTHSHVLIVPIDTPFLPTDLAQKLLTELPDRDSLVLARSLGRLHPVIGLWPVGLAEIIEDWLVKPDNRKLMVFLEDKPVVAVDFAPVETRVGPLDPFFNVNTPDDLHQAETHLELERDDNR</sequence>
<proteinExistence type="inferred from homology"/>
<gene>
    <name evidence="8" type="primary">mobA</name>
    <name evidence="10" type="ORF">GGQ71_002129</name>
</gene>
<feature type="domain" description="MobA-like NTP transferase" evidence="9">
    <location>
        <begin position="10"/>
        <end position="176"/>
    </location>
</feature>
<evidence type="ECO:0000256" key="3">
    <source>
        <dbReference type="ARBA" id="ARBA00022723"/>
    </source>
</evidence>
<comment type="cofactor">
    <cofactor evidence="8">
        <name>Mg(2+)</name>
        <dbReference type="ChEBI" id="CHEBI:18420"/>
    </cofactor>
</comment>
<evidence type="ECO:0000256" key="1">
    <source>
        <dbReference type="ARBA" id="ARBA00022490"/>
    </source>
</evidence>
<evidence type="ECO:0000256" key="7">
    <source>
        <dbReference type="ARBA" id="ARBA00023150"/>
    </source>
</evidence>
<reference evidence="10 11" key="1">
    <citation type="submission" date="2020-08" db="EMBL/GenBank/DDBJ databases">
        <title>Genomic Encyclopedia of Type Strains, Phase IV (KMG-IV): sequencing the most valuable type-strain genomes for metagenomic binning, comparative biology and taxonomic classification.</title>
        <authorList>
            <person name="Goeker M."/>
        </authorList>
    </citation>
    <scope>NUCLEOTIDE SEQUENCE [LARGE SCALE GENOMIC DNA]</scope>
    <source>
        <strain evidence="10 11">DSM 100021</strain>
    </source>
</reference>
<comment type="subunit">
    <text evidence="8">Monomer.</text>
</comment>
<dbReference type="Proteomes" id="UP000544107">
    <property type="component" value="Unassembled WGS sequence"/>
</dbReference>
<comment type="similarity">
    <text evidence="8">Belongs to the MobA family.</text>
</comment>
<keyword evidence="1 8" id="KW-0963">Cytoplasm</keyword>
<evidence type="ECO:0000256" key="4">
    <source>
        <dbReference type="ARBA" id="ARBA00022741"/>
    </source>
</evidence>
<dbReference type="GO" id="GO:0005525">
    <property type="term" value="F:GTP binding"/>
    <property type="evidence" value="ECO:0007669"/>
    <property type="project" value="UniProtKB-UniRule"/>
</dbReference>
<dbReference type="EMBL" id="JACIED010000002">
    <property type="protein sequence ID" value="MBB4007866.1"/>
    <property type="molecule type" value="Genomic_DNA"/>
</dbReference>
<feature type="binding site" evidence="8">
    <location>
        <position position="117"/>
    </location>
    <ligand>
        <name>Mg(2+)</name>
        <dbReference type="ChEBI" id="CHEBI:18420"/>
    </ligand>
</feature>
<keyword evidence="4 8" id="KW-0547">Nucleotide-binding</keyword>
<dbReference type="GO" id="GO:0061603">
    <property type="term" value="F:molybdenum cofactor guanylyltransferase activity"/>
    <property type="evidence" value="ECO:0007669"/>
    <property type="project" value="UniProtKB-EC"/>
</dbReference>
<protein>
    <recommendedName>
        <fullName evidence="8">Molybdenum cofactor guanylyltransferase</fullName>
        <shortName evidence="8">MoCo guanylyltransferase</shortName>
        <ecNumber evidence="8">2.7.7.77</ecNumber>
    </recommendedName>
    <alternativeName>
        <fullName evidence="8">GTP:molybdopterin guanylyltransferase</fullName>
    </alternativeName>
    <alternativeName>
        <fullName evidence="8">Mo-MPT guanylyltransferase</fullName>
    </alternativeName>
    <alternativeName>
        <fullName evidence="8">Molybdopterin guanylyltransferase</fullName>
    </alternativeName>
    <alternativeName>
        <fullName evidence="8">Molybdopterin-guanine dinucleotide synthase</fullName>
        <shortName evidence="8">MGD synthase</shortName>
    </alternativeName>
</protein>
<comment type="subcellular location">
    <subcellularLocation>
        <location evidence="8">Cytoplasm</location>
    </subcellularLocation>
</comment>
<evidence type="ECO:0000256" key="5">
    <source>
        <dbReference type="ARBA" id="ARBA00022842"/>
    </source>
</evidence>
<name>A0A7W6HM99_9HYPH</name>
<dbReference type="GO" id="GO:1902758">
    <property type="term" value="P:bis(molybdopterin guanine dinucleotide)molybdenum biosynthetic process"/>
    <property type="evidence" value="ECO:0007669"/>
    <property type="project" value="TreeGrafter"/>
</dbReference>
<dbReference type="NCBIfam" id="TIGR02665">
    <property type="entry name" value="molyb_mobA"/>
    <property type="match status" value="1"/>
</dbReference>
<keyword evidence="6 8" id="KW-0342">GTP-binding</keyword>
<dbReference type="PANTHER" id="PTHR19136">
    <property type="entry name" value="MOLYBDENUM COFACTOR GUANYLYLTRANSFERASE"/>
    <property type="match status" value="1"/>
</dbReference>
<dbReference type="SUPFAM" id="SSF53448">
    <property type="entry name" value="Nucleotide-diphospho-sugar transferases"/>
    <property type="match status" value="1"/>
</dbReference>
<feature type="binding site" evidence="8">
    <location>
        <begin position="13"/>
        <end position="15"/>
    </location>
    <ligand>
        <name>GTP</name>
        <dbReference type="ChEBI" id="CHEBI:37565"/>
    </ligand>
</feature>
<comment type="function">
    <text evidence="8">Transfers a GMP moiety from GTP to Mo-molybdopterin (Mo-MPT) cofactor (Moco or molybdenum cofactor) to form Mo-molybdopterin guanine dinucleotide (Mo-MGD) cofactor.</text>
</comment>
<organism evidence="10 11">
    <name type="scientific">Allorhizobium taibaishanense</name>
    <dbReference type="NCBI Taxonomy" id="887144"/>
    <lineage>
        <taxon>Bacteria</taxon>
        <taxon>Pseudomonadati</taxon>
        <taxon>Pseudomonadota</taxon>
        <taxon>Alphaproteobacteria</taxon>
        <taxon>Hyphomicrobiales</taxon>
        <taxon>Rhizobiaceae</taxon>
        <taxon>Rhizobium/Agrobacterium group</taxon>
        <taxon>Allorhizobium</taxon>
    </lineage>
</organism>
<dbReference type="InterPro" id="IPR013482">
    <property type="entry name" value="Molybde_CF_guanTrfase"/>
</dbReference>
<dbReference type="RefSeq" id="WP_083943399.1">
    <property type="nucleotide sequence ID" value="NZ_JACIED010000002.1"/>
</dbReference>
<evidence type="ECO:0000256" key="8">
    <source>
        <dbReference type="HAMAP-Rule" id="MF_00316"/>
    </source>
</evidence>
<accession>A0A7W6HM99</accession>
<dbReference type="InterPro" id="IPR025877">
    <property type="entry name" value="MobA-like_NTP_Trfase"/>
</dbReference>
<keyword evidence="5 8" id="KW-0460">Magnesium</keyword>
<evidence type="ECO:0000256" key="6">
    <source>
        <dbReference type="ARBA" id="ARBA00023134"/>
    </source>
</evidence>
<feature type="binding site" evidence="8">
    <location>
        <position position="83"/>
    </location>
    <ligand>
        <name>GTP</name>
        <dbReference type="ChEBI" id="CHEBI:37565"/>
    </ligand>
</feature>
<dbReference type="InterPro" id="IPR029044">
    <property type="entry name" value="Nucleotide-diphossugar_trans"/>
</dbReference>
<dbReference type="GO" id="GO:0005737">
    <property type="term" value="C:cytoplasm"/>
    <property type="evidence" value="ECO:0007669"/>
    <property type="project" value="UniProtKB-SubCell"/>
</dbReference>
<dbReference type="PANTHER" id="PTHR19136:SF81">
    <property type="entry name" value="MOLYBDENUM COFACTOR GUANYLYLTRANSFERASE"/>
    <property type="match status" value="1"/>
</dbReference>
<dbReference type="CDD" id="cd02503">
    <property type="entry name" value="MobA"/>
    <property type="match status" value="1"/>
</dbReference>
<evidence type="ECO:0000259" key="9">
    <source>
        <dbReference type="Pfam" id="PF12804"/>
    </source>
</evidence>
<evidence type="ECO:0000313" key="11">
    <source>
        <dbReference type="Proteomes" id="UP000544107"/>
    </source>
</evidence>
<comment type="catalytic activity">
    <reaction evidence="8">
        <text>Mo-molybdopterin + GTP + H(+) = Mo-molybdopterin guanine dinucleotide + diphosphate</text>
        <dbReference type="Rhea" id="RHEA:34243"/>
        <dbReference type="ChEBI" id="CHEBI:15378"/>
        <dbReference type="ChEBI" id="CHEBI:33019"/>
        <dbReference type="ChEBI" id="CHEBI:37565"/>
        <dbReference type="ChEBI" id="CHEBI:71302"/>
        <dbReference type="ChEBI" id="CHEBI:71310"/>
        <dbReference type="EC" id="2.7.7.77"/>
    </reaction>
</comment>
<keyword evidence="10" id="KW-0548">Nucleotidyltransferase</keyword>
<keyword evidence="7 8" id="KW-0501">Molybdenum cofactor biosynthesis</keyword>
<comment type="domain">
    <text evidence="8">The N-terminal domain determines nucleotide recognition and specific binding, while the C-terminal domain determines the specific binding to the target protein.</text>
</comment>
<comment type="caution">
    <text evidence="10">The sequence shown here is derived from an EMBL/GenBank/DDBJ whole genome shotgun (WGS) entry which is preliminary data.</text>
</comment>
<evidence type="ECO:0000313" key="10">
    <source>
        <dbReference type="EMBL" id="MBB4007866.1"/>
    </source>
</evidence>
<dbReference type="Pfam" id="PF12804">
    <property type="entry name" value="NTP_transf_3"/>
    <property type="match status" value="1"/>
</dbReference>
<dbReference type="AlphaFoldDB" id="A0A7W6HM99"/>
<feature type="binding site" evidence="8">
    <location>
        <position position="53"/>
    </location>
    <ligand>
        <name>GTP</name>
        <dbReference type="ChEBI" id="CHEBI:37565"/>
    </ligand>
</feature>
<keyword evidence="3 8" id="KW-0479">Metal-binding</keyword>
<feature type="binding site" evidence="8">
    <location>
        <position position="25"/>
    </location>
    <ligand>
        <name>GTP</name>
        <dbReference type="ChEBI" id="CHEBI:37565"/>
    </ligand>
</feature>
<dbReference type="OrthoDB" id="9788394at2"/>
<feature type="binding site" evidence="8">
    <location>
        <position position="117"/>
    </location>
    <ligand>
        <name>GTP</name>
        <dbReference type="ChEBI" id="CHEBI:37565"/>
    </ligand>
</feature>
<dbReference type="GO" id="GO:0046872">
    <property type="term" value="F:metal ion binding"/>
    <property type="evidence" value="ECO:0007669"/>
    <property type="project" value="UniProtKB-KW"/>
</dbReference>
<keyword evidence="2 8" id="KW-0808">Transferase</keyword>